<dbReference type="RefSeq" id="WP_003213147.1">
    <property type="nucleotide sequence ID" value="NZ_CANLUN010000004.1"/>
</dbReference>
<reference evidence="2 5" key="1">
    <citation type="submission" date="2014-12" db="EMBL/GenBank/DDBJ databases">
        <title>Draft Genome Sequences of Five Spore-Forming Food Isolates of Bacillus pumilus.</title>
        <authorList>
            <person name="de Jong A."/>
            <person name="van Heel A.J."/>
            <person name="Montalban-Lopez M."/>
            <person name="Krawczyk A.O."/>
            <person name="Berendsen E.M."/>
            <person name="Wells-Bennik M."/>
            <person name="Kuipers O.P."/>
        </authorList>
    </citation>
    <scope>NUCLEOTIDE SEQUENCE [LARGE SCALE GENOMIC DNA]</scope>
    <source>
        <strain evidence="2 5">B4127</strain>
    </source>
</reference>
<evidence type="ECO:0000313" key="4">
    <source>
        <dbReference type="EMBL" id="PCK20054.1"/>
    </source>
</evidence>
<sequence>MAQIRLAGTKEEIDRILQSFDKHYEVTYTSKDYGKTNPKYKYSKDVRVYIELKLK</sequence>
<evidence type="ECO:0000313" key="5">
    <source>
        <dbReference type="Proteomes" id="UP000031978"/>
    </source>
</evidence>
<dbReference type="EMBL" id="NKHG01000108">
    <property type="protein sequence ID" value="PCK20054.1"/>
    <property type="molecule type" value="Genomic_DNA"/>
</dbReference>
<dbReference type="Pfam" id="PF13113">
    <property type="entry name" value="DUF3970"/>
    <property type="match status" value="1"/>
</dbReference>
<protein>
    <submittedName>
        <fullName evidence="4">DUF3970 domain-containing protein</fullName>
    </submittedName>
</protein>
<dbReference type="OrthoDB" id="2889230at2"/>
<dbReference type="EMBL" id="CP027116">
    <property type="protein sequence ID" value="AVM25347.1"/>
    <property type="molecule type" value="Genomic_DNA"/>
</dbReference>
<dbReference type="Proteomes" id="UP001182042">
    <property type="component" value="Unassembled WGS sequence"/>
</dbReference>
<dbReference type="InterPro" id="IPR025088">
    <property type="entry name" value="DUF3970"/>
</dbReference>
<name>A0A0C2PGU2_BACPU</name>
<dbReference type="EMBL" id="VKQA01000002">
    <property type="protein sequence ID" value="MDR4250567.1"/>
    <property type="molecule type" value="Genomic_DNA"/>
</dbReference>
<evidence type="ECO:0000313" key="1">
    <source>
        <dbReference type="EMBL" id="AVM25347.1"/>
    </source>
</evidence>
<evidence type="ECO:0000313" key="3">
    <source>
        <dbReference type="EMBL" id="MDR4250567.1"/>
    </source>
</evidence>
<evidence type="ECO:0000313" key="6">
    <source>
        <dbReference type="Proteomes" id="UP000228754"/>
    </source>
</evidence>
<dbReference type="EMBL" id="JXCL01000027">
    <property type="protein sequence ID" value="KIL17776.1"/>
    <property type="molecule type" value="Genomic_DNA"/>
</dbReference>
<accession>A0A0C2PGU2</accession>
<reference evidence="1 7" key="3">
    <citation type="submission" date="2018-02" db="EMBL/GenBank/DDBJ databases">
        <title>The complete genome of two Bacillus pumilus strains from Cuatro Cienegas, Coahuila, Mexico.</title>
        <authorList>
            <person name="Zarza E."/>
            <person name="Alcaraz L.D."/>
            <person name="Aguilar-Salinas B."/>
            <person name="Islas A."/>
            <person name="Olmedo-Alvarez G."/>
        </authorList>
    </citation>
    <scope>NUCLEOTIDE SEQUENCE [LARGE SCALE GENOMIC DNA]</scope>
    <source>
        <strain evidence="1 7">145</strain>
    </source>
</reference>
<dbReference type="GeneID" id="61769082"/>
<dbReference type="AlphaFoldDB" id="A0A0C2PGU2"/>
<dbReference type="Proteomes" id="UP000031978">
    <property type="component" value="Unassembled WGS sequence"/>
</dbReference>
<evidence type="ECO:0000313" key="7">
    <source>
        <dbReference type="Proteomes" id="UP000264960"/>
    </source>
</evidence>
<organism evidence="4 6">
    <name type="scientific">Bacillus pumilus</name>
    <name type="common">Bacillus mesentericus</name>
    <dbReference type="NCBI Taxonomy" id="1408"/>
    <lineage>
        <taxon>Bacteria</taxon>
        <taxon>Bacillati</taxon>
        <taxon>Bacillota</taxon>
        <taxon>Bacilli</taxon>
        <taxon>Bacillales</taxon>
        <taxon>Bacillaceae</taxon>
        <taxon>Bacillus</taxon>
    </lineage>
</organism>
<reference evidence="3" key="4">
    <citation type="submission" date="2019-07" db="EMBL/GenBank/DDBJ databases">
        <title>Phylogenomic Reclassification of ATCC Bacillus Strains and Various Taxa within the Genus Bacillus.</title>
        <authorList>
            <person name="Riojas M.A."/>
            <person name="Frank A.M."/>
            <person name="Fenn S.L."/>
            <person name="King S."/>
            <person name="Brower S."/>
            <person name="Hazbon M.H."/>
        </authorList>
    </citation>
    <scope>NUCLEOTIDE SEQUENCE</scope>
    <source>
        <strain evidence="3">ATCC 27142</strain>
    </source>
</reference>
<dbReference type="Proteomes" id="UP000264960">
    <property type="component" value="Chromosome"/>
</dbReference>
<gene>
    <name evidence="2" type="ORF">B4127_3402</name>
    <name evidence="1" type="ORF">C5695_16500</name>
    <name evidence="4" type="ORF">CEY02_15240</name>
    <name evidence="3" type="ORF">FO508_09445</name>
</gene>
<dbReference type="OMA" id="GKTNPKY"/>
<dbReference type="Proteomes" id="UP000228754">
    <property type="component" value="Unassembled WGS sequence"/>
</dbReference>
<proteinExistence type="predicted"/>
<reference evidence="4 6" key="2">
    <citation type="submission" date="2017-06" db="EMBL/GenBank/DDBJ databases">
        <title>Draft Genome Sequence of Bacillus sp Strain 36R Isolated from saline sediment at Atanasia, Sonora, Mexico.</title>
        <authorList>
            <person name="Sanchez Diaz R."/>
            <person name="Quiroz Macias M.E."/>
            <person name="Ibarra Gamez J.C."/>
            <person name="Enciso Ibarra J."/>
            <person name="Gomez Gil B."/>
            <person name="Galaviz Silva L."/>
        </authorList>
    </citation>
    <scope>NUCLEOTIDE SEQUENCE [LARGE SCALE GENOMIC DNA]</scope>
    <source>
        <strain evidence="4 6">36R_ATNSAL</strain>
    </source>
</reference>
<evidence type="ECO:0000313" key="2">
    <source>
        <dbReference type="EMBL" id="KIL17776.1"/>
    </source>
</evidence>